<dbReference type="InterPro" id="IPR025738">
    <property type="entry name" value="BatD"/>
</dbReference>
<feature type="compositionally biased region" description="Low complexity" evidence="1">
    <location>
        <begin position="134"/>
        <end position="152"/>
    </location>
</feature>
<evidence type="ECO:0000256" key="1">
    <source>
        <dbReference type="SAM" id="MobiDB-lite"/>
    </source>
</evidence>
<reference evidence="4 5" key="1">
    <citation type="submission" date="2020-02" db="EMBL/GenBank/DDBJ databases">
        <title>Out from the shadows clarifying the taxonomy of the family Cryomorphaceae and related taxa by utilizing the GTDB taxonomic framework.</title>
        <authorList>
            <person name="Bowman J.P."/>
        </authorList>
    </citation>
    <scope>NUCLEOTIDE SEQUENCE [LARGE SCALE GENOMIC DNA]</scope>
    <source>
        <strain evidence="4 5">QSSC 1-22</strain>
    </source>
</reference>
<dbReference type="PANTHER" id="PTHR40940">
    <property type="entry name" value="PROTEIN BATD-RELATED"/>
    <property type="match status" value="1"/>
</dbReference>
<evidence type="ECO:0000313" key="4">
    <source>
        <dbReference type="EMBL" id="NEN25641.1"/>
    </source>
</evidence>
<keyword evidence="2" id="KW-1133">Transmembrane helix</keyword>
<keyword evidence="2" id="KW-0472">Membrane</keyword>
<protein>
    <submittedName>
        <fullName evidence="4">Protein BatD</fullName>
    </submittedName>
</protein>
<comment type="caution">
    <text evidence="4">The sequence shown here is derived from an EMBL/GenBank/DDBJ whole genome shotgun (WGS) entry which is preliminary data.</text>
</comment>
<proteinExistence type="predicted"/>
<dbReference type="Pfam" id="PF13584">
    <property type="entry name" value="BatD"/>
    <property type="match status" value="2"/>
</dbReference>
<dbReference type="Proteomes" id="UP000486602">
    <property type="component" value="Unassembled WGS sequence"/>
</dbReference>
<name>A0A7K3WX41_9FLAO</name>
<feature type="transmembrane region" description="Helical" evidence="2">
    <location>
        <begin position="443"/>
        <end position="462"/>
    </location>
</feature>
<keyword evidence="2" id="KW-0812">Transmembrane</keyword>
<keyword evidence="5" id="KW-1185">Reference proteome</keyword>
<organism evidence="4 5">
    <name type="scientific">Cryomorpha ignava</name>
    <dbReference type="NCBI Taxonomy" id="101383"/>
    <lineage>
        <taxon>Bacteria</taxon>
        <taxon>Pseudomonadati</taxon>
        <taxon>Bacteroidota</taxon>
        <taxon>Flavobacteriia</taxon>
        <taxon>Flavobacteriales</taxon>
        <taxon>Cryomorphaceae</taxon>
        <taxon>Cryomorpha</taxon>
    </lineage>
</organism>
<evidence type="ECO:0000256" key="2">
    <source>
        <dbReference type="SAM" id="Phobius"/>
    </source>
</evidence>
<dbReference type="EMBL" id="JAAGVY010000065">
    <property type="protein sequence ID" value="NEN25641.1"/>
    <property type="molecule type" value="Genomic_DNA"/>
</dbReference>
<dbReference type="AlphaFoldDB" id="A0A7K3WX41"/>
<keyword evidence="3" id="KW-0732">Signal</keyword>
<dbReference type="PROSITE" id="PS51257">
    <property type="entry name" value="PROKAR_LIPOPROTEIN"/>
    <property type="match status" value="1"/>
</dbReference>
<dbReference type="PANTHER" id="PTHR40940:SF2">
    <property type="entry name" value="BATD"/>
    <property type="match status" value="1"/>
</dbReference>
<evidence type="ECO:0000256" key="3">
    <source>
        <dbReference type="SAM" id="SignalP"/>
    </source>
</evidence>
<sequence>MKKTGNHIIFLLFACLSVFAAKAQETAFYATVDKNPVGTGDVFSYQITLENGRGDITPPSLADFNVVFGPSRSSNYRIVNGEQTSAITLSYTMRPKSKGEFTIDPAQALVNGKRFKTESITVKVIEGSSSRAPQTNRNQNQSNQSASNTSNENLKVQIQLSKRKVYLGEQITATYVILTRFRNIDIEGTKFPGLAGFWTEDLKTEQARWEREYEMVNGVPYRKAVLKRQILFPQRTGKIQIDPLTISSHVNRSFLNPGEEVNMASNSPTIEVMPLPGKVPESYNGAVGEFTFSANIDRTELPANEAINLKIIISGSGNLSLIKEPELKFPPDFETYDPETKDRINVSGAGVTGSRSFQYLVIPRYPGDYEIPEIIFTYFDPAKEAFVTKSEGPFPIKVTGSAASVSKGQRSQNIVKQTTEDIRYINTLATSLESKNKQFFKSMGYYAGIGAPFIGFILFLAFRKKRATELDDVQGTRRRKANKMARRRLKMAEKALKADDSKQFYAEIFKALYGYMSDKLGIPGSLLSRQVIVENLKERNIDDGLIHELSDTIETCEMARFAAVAEMSNREFYNQTVKLISKLDSRIK</sequence>
<evidence type="ECO:0000313" key="5">
    <source>
        <dbReference type="Proteomes" id="UP000486602"/>
    </source>
</evidence>
<feature type="chain" id="PRO_5029875092" evidence="3">
    <location>
        <begin position="24"/>
        <end position="588"/>
    </location>
</feature>
<feature type="signal peptide" evidence="3">
    <location>
        <begin position="1"/>
        <end position="23"/>
    </location>
</feature>
<accession>A0A7K3WX41</accession>
<gene>
    <name evidence="4" type="ORF">G3O08_19285</name>
</gene>
<dbReference type="RefSeq" id="WP_163287089.1">
    <property type="nucleotide sequence ID" value="NZ_JAAGVY010000065.1"/>
</dbReference>
<feature type="region of interest" description="Disordered" evidence="1">
    <location>
        <begin position="126"/>
        <end position="152"/>
    </location>
</feature>